<dbReference type="InterPro" id="IPR009495">
    <property type="entry name" value="NrsF"/>
</dbReference>
<dbReference type="Pfam" id="PF06532">
    <property type="entry name" value="NrsF"/>
    <property type="match status" value="1"/>
</dbReference>
<feature type="transmembrane region" description="Helical" evidence="1">
    <location>
        <begin position="60"/>
        <end position="82"/>
    </location>
</feature>
<evidence type="ECO:0008006" key="4">
    <source>
        <dbReference type="Google" id="ProtNLM"/>
    </source>
</evidence>
<evidence type="ECO:0000313" key="3">
    <source>
        <dbReference type="Proteomes" id="UP000197361"/>
    </source>
</evidence>
<reference evidence="2 3" key="1">
    <citation type="journal article" date="2010" name="Int. J. Syst. Evol. Microbiol.">
        <title>Sphingopyxis bauzanensis sp. nov., a psychrophilic bacterium isolated from soil.</title>
        <authorList>
            <person name="Zhang D.C."/>
            <person name="Liu H.C."/>
            <person name="Xin Y.H."/>
            <person name="Zhou Y.G."/>
            <person name="Schinner F."/>
            <person name="Margesin R."/>
        </authorList>
    </citation>
    <scope>NUCLEOTIDE SEQUENCE [LARGE SCALE GENOMIC DNA]</scope>
    <source>
        <strain evidence="2 3">DSM 22271</strain>
    </source>
</reference>
<dbReference type="RefSeq" id="WP_088440411.1">
    <property type="nucleotide sequence ID" value="NZ_BMMC01000005.1"/>
</dbReference>
<keyword evidence="3" id="KW-1185">Reference proteome</keyword>
<dbReference type="OrthoDB" id="7390889at2"/>
<feature type="transmembrane region" description="Helical" evidence="1">
    <location>
        <begin position="30"/>
        <end position="48"/>
    </location>
</feature>
<keyword evidence="1" id="KW-0812">Transmembrane</keyword>
<proteinExistence type="predicted"/>
<evidence type="ECO:0000313" key="2">
    <source>
        <dbReference type="EMBL" id="OWQ99667.1"/>
    </source>
</evidence>
<feature type="transmembrane region" description="Helical" evidence="1">
    <location>
        <begin position="134"/>
        <end position="152"/>
    </location>
</feature>
<comment type="caution">
    <text evidence="2">The sequence shown here is derived from an EMBL/GenBank/DDBJ whole genome shotgun (WGS) entry which is preliminary data.</text>
</comment>
<name>A0A246K3X2_9SPHN</name>
<sequence length="216" mass="22211">MTNGSIDNLIEDLAGELEPVQPRRLVRGSLWVAGGWLVGAAALLWLAGPRHDLADGAMMPPLPLLAFWLIVALGFAAAWSALRMGLPGVGRDYGGWRWAGLAALALPFSAVVMALSDGHAAMDAARPDNGLHCLAQGVFAGLGVGAALFAWLKVGAPTSPTRAGWVIGIAAGAAGATIIALHCASNDMIHIGLWHGLAVALSGVAGRVLLAPLLRW</sequence>
<accession>A0A246K3X2</accession>
<keyword evidence="1" id="KW-0472">Membrane</keyword>
<protein>
    <recommendedName>
        <fullName evidence="4">DUF1109 domain-containing protein</fullName>
    </recommendedName>
</protein>
<gene>
    <name evidence="2" type="ORF">CDQ92_06155</name>
</gene>
<organism evidence="2 3">
    <name type="scientific">Sphingopyxis bauzanensis</name>
    <dbReference type="NCBI Taxonomy" id="651663"/>
    <lineage>
        <taxon>Bacteria</taxon>
        <taxon>Pseudomonadati</taxon>
        <taxon>Pseudomonadota</taxon>
        <taxon>Alphaproteobacteria</taxon>
        <taxon>Sphingomonadales</taxon>
        <taxon>Sphingomonadaceae</taxon>
        <taxon>Sphingopyxis</taxon>
    </lineage>
</organism>
<dbReference type="Proteomes" id="UP000197361">
    <property type="component" value="Unassembled WGS sequence"/>
</dbReference>
<feature type="transmembrane region" description="Helical" evidence="1">
    <location>
        <begin position="94"/>
        <end position="114"/>
    </location>
</feature>
<feature type="transmembrane region" description="Helical" evidence="1">
    <location>
        <begin position="164"/>
        <end position="182"/>
    </location>
</feature>
<dbReference type="AlphaFoldDB" id="A0A246K3X2"/>
<dbReference type="EMBL" id="NISK01000001">
    <property type="protein sequence ID" value="OWQ99667.1"/>
    <property type="molecule type" value="Genomic_DNA"/>
</dbReference>
<evidence type="ECO:0000256" key="1">
    <source>
        <dbReference type="SAM" id="Phobius"/>
    </source>
</evidence>
<feature type="transmembrane region" description="Helical" evidence="1">
    <location>
        <begin position="188"/>
        <end position="210"/>
    </location>
</feature>
<keyword evidence="1" id="KW-1133">Transmembrane helix</keyword>